<reference evidence="7" key="1">
    <citation type="journal article" date="2019" name="Int. J. Syst. Evol. Microbiol.">
        <title>The Global Catalogue of Microorganisms (GCM) 10K type strain sequencing project: providing services to taxonomists for standard genome sequencing and annotation.</title>
        <authorList>
            <consortium name="The Broad Institute Genomics Platform"/>
            <consortium name="The Broad Institute Genome Sequencing Center for Infectious Disease"/>
            <person name="Wu L."/>
            <person name="Ma J."/>
        </authorList>
    </citation>
    <scope>NUCLEOTIDE SEQUENCE [LARGE SCALE GENOMIC DNA]</scope>
    <source>
        <strain evidence="7">JCM 18423</strain>
    </source>
</reference>
<comment type="similarity">
    <text evidence="5">Belongs to the short-chain dehydrogenases/reductases (SDR) family.</text>
</comment>
<gene>
    <name evidence="6" type="ORF">GCM10023337_03560</name>
</gene>
<keyword evidence="3" id="KW-0521">NADP</keyword>
<protein>
    <submittedName>
        <fullName evidence="6">SDR family oxidoreductase</fullName>
    </submittedName>
</protein>
<accession>A0ABP9LTJ5</accession>
<dbReference type="EMBL" id="BAABKD010000002">
    <property type="protein sequence ID" value="GAA5085169.1"/>
    <property type="molecule type" value="Genomic_DNA"/>
</dbReference>
<dbReference type="InterPro" id="IPR002347">
    <property type="entry name" value="SDR_fam"/>
</dbReference>
<dbReference type="Gene3D" id="3.40.50.720">
    <property type="entry name" value="NAD(P)-binding Rossmann-like Domain"/>
    <property type="match status" value="1"/>
</dbReference>
<proteinExistence type="inferred from homology"/>
<comment type="subcellular location">
    <subcellularLocation>
        <location evidence="1">Cytoplasm</location>
    </subcellularLocation>
</comment>
<dbReference type="PRINTS" id="PR00081">
    <property type="entry name" value="GDHRDH"/>
</dbReference>
<evidence type="ECO:0000256" key="1">
    <source>
        <dbReference type="ARBA" id="ARBA00004496"/>
    </source>
</evidence>
<dbReference type="PANTHER" id="PTHR44085">
    <property type="entry name" value="SEPIAPTERIN REDUCTASE"/>
    <property type="match status" value="1"/>
</dbReference>
<dbReference type="InterPro" id="IPR051721">
    <property type="entry name" value="Biopterin_syn/organic_redct"/>
</dbReference>
<comment type="caution">
    <text evidence="6">The sequence shown here is derived from an EMBL/GenBank/DDBJ whole genome shotgun (WGS) entry which is preliminary data.</text>
</comment>
<dbReference type="RefSeq" id="WP_345369178.1">
    <property type="nucleotide sequence ID" value="NZ_BAABKD010000002.1"/>
</dbReference>
<dbReference type="PANTHER" id="PTHR44085:SF2">
    <property type="entry name" value="SEPIAPTERIN REDUCTASE"/>
    <property type="match status" value="1"/>
</dbReference>
<evidence type="ECO:0000256" key="5">
    <source>
        <dbReference type="RuleBase" id="RU000363"/>
    </source>
</evidence>
<dbReference type="PRINTS" id="PR00080">
    <property type="entry name" value="SDRFAMILY"/>
</dbReference>
<evidence type="ECO:0000313" key="7">
    <source>
        <dbReference type="Proteomes" id="UP001500227"/>
    </source>
</evidence>
<evidence type="ECO:0000256" key="4">
    <source>
        <dbReference type="ARBA" id="ARBA00023002"/>
    </source>
</evidence>
<sequence>MQRVIIISGASRGLGLALAKQLADDRTHLISIARHNNPELAAWCAQQKTSYQAIMADLALPNGAHAASQHLQEALSRFTNSHAYWLINNAGTVNPMAQSHQLLDPHAIAHALQLNIGSLMSLSATFLAHSPSTADRRILNISSGAGRGPVPGWGVYGATKAAVDYYSQTLAMEHPQVKCVALAPGVVDTDMQATIRQSEESHFPNRARFIQLHQNQQLASASFTAEHIARYLADASFGHKTIDDIRHYF</sequence>
<evidence type="ECO:0000256" key="3">
    <source>
        <dbReference type="ARBA" id="ARBA00022857"/>
    </source>
</evidence>
<evidence type="ECO:0000256" key="2">
    <source>
        <dbReference type="ARBA" id="ARBA00022490"/>
    </source>
</evidence>
<dbReference type="PROSITE" id="PS00061">
    <property type="entry name" value="ADH_SHORT"/>
    <property type="match status" value="1"/>
</dbReference>
<name>A0ABP9LTJ5_9BURK</name>
<dbReference type="Pfam" id="PF00106">
    <property type="entry name" value="adh_short"/>
    <property type="match status" value="1"/>
</dbReference>
<dbReference type="InterPro" id="IPR036291">
    <property type="entry name" value="NAD(P)-bd_dom_sf"/>
</dbReference>
<keyword evidence="7" id="KW-1185">Reference proteome</keyword>
<keyword evidence="2" id="KW-0963">Cytoplasm</keyword>
<dbReference type="SUPFAM" id="SSF51735">
    <property type="entry name" value="NAD(P)-binding Rossmann-fold domains"/>
    <property type="match status" value="1"/>
</dbReference>
<evidence type="ECO:0000313" key="6">
    <source>
        <dbReference type="EMBL" id="GAA5085169.1"/>
    </source>
</evidence>
<keyword evidence="4" id="KW-0560">Oxidoreductase</keyword>
<dbReference type="Proteomes" id="UP001500227">
    <property type="component" value="Unassembled WGS sequence"/>
</dbReference>
<dbReference type="InterPro" id="IPR020904">
    <property type="entry name" value="Sc_DH/Rdtase_CS"/>
</dbReference>
<organism evidence="6 7">
    <name type="scientific">Paenalcaligenes hermetiae</name>
    <dbReference type="NCBI Taxonomy" id="1157987"/>
    <lineage>
        <taxon>Bacteria</taxon>
        <taxon>Pseudomonadati</taxon>
        <taxon>Pseudomonadota</taxon>
        <taxon>Betaproteobacteria</taxon>
        <taxon>Burkholderiales</taxon>
        <taxon>Alcaligenaceae</taxon>
        <taxon>Paenalcaligenes</taxon>
    </lineage>
</organism>